<comment type="caution">
    <text evidence="2">The sequence shown here is derived from an EMBL/GenBank/DDBJ whole genome shotgun (WGS) entry which is preliminary data.</text>
</comment>
<evidence type="ECO:0000256" key="1">
    <source>
        <dbReference type="SAM" id="Phobius"/>
    </source>
</evidence>
<gene>
    <name evidence="2" type="ORF">RJT34_17701</name>
</gene>
<reference evidence="2 3" key="1">
    <citation type="submission" date="2024-01" db="EMBL/GenBank/DDBJ databases">
        <title>The genomes of 5 underutilized Papilionoideae crops provide insights into root nodulation and disease resistance.</title>
        <authorList>
            <person name="Yuan L."/>
        </authorList>
    </citation>
    <scope>NUCLEOTIDE SEQUENCE [LARGE SCALE GENOMIC DNA]</scope>
    <source>
        <strain evidence="2">LY-2023</strain>
        <tissue evidence="2">Leaf</tissue>
    </source>
</reference>
<evidence type="ECO:0000313" key="3">
    <source>
        <dbReference type="Proteomes" id="UP001359559"/>
    </source>
</evidence>
<dbReference type="Proteomes" id="UP001359559">
    <property type="component" value="Unassembled WGS sequence"/>
</dbReference>
<name>A0AAN9JCJ1_CLITE</name>
<keyword evidence="3" id="KW-1185">Reference proteome</keyword>
<dbReference type="AlphaFoldDB" id="A0AAN9JCJ1"/>
<dbReference type="EMBL" id="JAYKXN010000004">
    <property type="protein sequence ID" value="KAK7294804.1"/>
    <property type="molecule type" value="Genomic_DNA"/>
</dbReference>
<keyword evidence="1" id="KW-0472">Membrane</keyword>
<accession>A0AAN9JCJ1</accession>
<keyword evidence="1" id="KW-1133">Transmembrane helix</keyword>
<keyword evidence="1" id="KW-0812">Transmembrane</keyword>
<protein>
    <submittedName>
        <fullName evidence="2">Uncharacterized protein</fullName>
    </submittedName>
</protein>
<evidence type="ECO:0000313" key="2">
    <source>
        <dbReference type="EMBL" id="KAK7294804.1"/>
    </source>
</evidence>
<feature type="transmembrane region" description="Helical" evidence="1">
    <location>
        <begin position="65"/>
        <end position="87"/>
    </location>
</feature>
<sequence length="110" mass="13081">MITYKKFYSTFCSNFNNWIPDQQLLAKKDEEPHACRSIHLLWFKTRRSILLFHSQWSVLRSSTSALSTFSILIVALFIFFLSVFSILHSPKWWSERDGAFVVKGWEKECR</sequence>
<organism evidence="2 3">
    <name type="scientific">Clitoria ternatea</name>
    <name type="common">Butterfly pea</name>
    <dbReference type="NCBI Taxonomy" id="43366"/>
    <lineage>
        <taxon>Eukaryota</taxon>
        <taxon>Viridiplantae</taxon>
        <taxon>Streptophyta</taxon>
        <taxon>Embryophyta</taxon>
        <taxon>Tracheophyta</taxon>
        <taxon>Spermatophyta</taxon>
        <taxon>Magnoliopsida</taxon>
        <taxon>eudicotyledons</taxon>
        <taxon>Gunneridae</taxon>
        <taxon>Pentapetalae</taxon>
        <taxon>rosids</taxon>
        <taxon>fabids</taxon>
        <taxon>Fabales</taxon>
        <taxon>Fabaceae</taxon>
        <taxon>Papilionoideae</taxon>
        <taxon>50 kb inversion clade</taxon>
        <taxon>NPAAA clade</taxon>
        <taxon>indigoferoid/millettioid clade</taxon>
        <taxon>Phaseoleae</taxon>
        <taxon>Clitoria</taxon>
    </lineage>
</organism>
<proteinExistence type="predicted"/>